<accession>A0ABY1NFV0</accession>
<dbReference type="SUPFAM" id="SSF101498">
    <property type="entry name" value="Anti-sigma factor FlgM"/>
    <property type="match status" value="1"/>
</dbReference>
<dbReference type="InterPro" id="IPR031316">
    <property type="entry name" value="FlgM_C"/>
</dbReference>
<proteinExistence type="predicted"/>
<name>A0ABY1NFV0_9BACT</name>
<organism evidence="2 3">
    <name type="scientific">Desulfurobacterium pacificum</name>
    <dbReference type="NCBI Taxonomy" id="240166"/>
    <lineage>
        <taxon>Bacteria</taxon>
        <taxon>Pseudomonadati</taxon>
        <taxon>Aquificota</taxon>
        <taxon>Aquificia</taxon>
        <taxon>Desulfurobacteriales</taxon>
        <taxon>Desulfurobacteriaceae</taxon>
        <taxon>Desulfurobacterium</taxon>
    </lineage>
</organism>
<evidence type="ECO:0000313" key="2">
    <source>
        <dbReference type="EMBL" id="SMP08615.1"/>
    </source>
</evidence>
<dbReference type="RefSeq" id="WP_283400129.1">
    <property type="nucleotide sequence ID" value="NZ_FXUB01000001.1"/>
</dbReference>
<dbReference type="Pfam" id="PF04316">
    <property type="entry name" value="FlgM"/>
    <property type="match status" value="1"/>
</dbReference>
<dbReference type="InterPro" id="IPR035890">
    <property type="entry name" value="Anti-sigma-28_factor_FlgM_sf"/>
</dbReference>
<gene>
    <name evidence="2" type="ORF">SAMN06265339_0634</name>
</gene>
<protein>
    <submittedName>
        <fullName evidence="2">Anti-sigma-28 factor, FlgM family</fullName>
    </submittedName>
</protein>
<dbReference type="EMBL" id="FXUB01000001">
    <property type="protein sequence ID" value="SMP08615.1"/>
    <property type="molecule type" value="Genomic_DNA"/>
</dbReference>
<comment type="caution">
    <text evidence="2">The sequence shown here is derived from an EMBL/GenBank/DDBJ whole genome shotgun (WGS) entry which is preliminary data.</text>
</comment>
<evidence type="ECO:0000259" key="1">
    <source>
        <dbReference type="Pfam" id="PF04316"/>
    </source>
</evidence>
<feature type="domain" description="Anti-sigma-28 factor FlgM C-terminal" evidence="1">
    <location>
        <begin position="43"/>
        <end position="84"/>
    </location>
</feature>
<sequence length="91" mass="10240">MKIERLSAEILKLLNEENLQTKRKKAAGGNKNSTQLSGVIINISEEIKQVEVELPTREKVEEIKKAIAEGKYKIDVHKISDALIKEIIGDE</sequence>
<reference evidence="2 3" key="1">
    <citation type="submission" date="2017-05" db="EMBL/GenBank/DDBJ databases">
        <authorList>
            <person name="Varghese N."/>
            <person name="Submissions S."/>
        </authorList>
    </citation>
    <scope>NUCLEOTIDE SEQUENCE [LARGE SCALE GENOMIC DNA]</scope>
    <source>
        <strain evidence="2 3">DSM 15522</strain>
    </source>
</reference>
<keyword evidence="3" id="KW-1185">Reference proteome</keyword>
<evidence type="ECO:0000313" key="3">
    <source>
        <dbReference type="Proteomes" id="UP001157911"/>
    </source>
</evidence>
<dbReference type="Proteomes" id="UP001157911">
    <property type="component" value="Unassembled WGS sequence"/>
</dbReference>